<evidence type="ECO:0000313" key="1">
    <source>
        <dbReference type="EMBL" id="JAP66393.1"/>
    </source>
</evidence>
<accession>A0A131XGZ4</accession>
<proteinExistence type="evidence at transcript level"/>
<reference evidence="1" key="1">
    <citation type="journal article" date="2017" name="Ticks Tick Borne Dis.">
        <title>An insight into the sialome of Hyalomma excavatum.</title>
        <authorList>
            <person name="Ribeiro J.M."/>
            <person name="Slovak M."/>
            <person name="Francischetti I.M."/>
        </authorList>
    </citation>
    <scope>NUCLEOTIDE SEQUENCE</scope>
    <source>
        <strain evidence="1">Samish</strain>
        <tissue evidence="1">Salivary glands</tissue>
    </source>
</reference>
<sequence length="189" mass="21733">NADPILSIIAALNTSETYWVYSQTYSDSFVLKTDRYNYNVSAMCPRINMKNISDNEYNYTKSFFLFGDLMIENNSAEFVYNDSINGHAPVSMLVSENGYKSPNYMMTLKYSDQGSHLCNIFFLFSLEAKLSDEFVGCEMYIKDRQLKEGPTPGCRTFYEVECLGTKYQPYHYGCEKSVITNTVENFAEL</sequence>
<protein>
    <submittedName>
        <fullName evidence="1">Putative group v salivary lipocalin lipocalin</fullName>
    </submittedName>
</protein>
<name>A0A131XGZ4_9ACAR</name>
<feature type="non-terminal residue" evidence="1">
    <location>
        <position position="1"/>
    </location>
</feature>
<dbReference type="EMBL" id="GEFH01002188">
    <property type="protein sequence ID" value="JAP66393.1"/>
    <property type="molecule type" value="mRNA"/>
</dbReference>
<dbReference type="Gene3D" id="2.40.128.20">
    <property type="match status" value="1"/>
</dbReference>
<dbReference type="AlphaFoldDB" id="A0A131XGZ4"/>
<organism evidence="1">
    <name type="scientific">Hyalomma excavatum</name>
    <dbReference type="NCBI Taxonomy" id="257692"/>
    <lineage>
        <taxon>Eukaryota</taxon>
        <taxon>Metazoa</taxon>
        <taxon>Ecdysozoa</taxon>
        <taxon>Arthropoda</taxon>
        <taxon>Chelicerata</taxon>
        <taxon>Arachnida</taxon>
        <taxon>Acari</taxon>
        <taxon>Parasitiformes</taxon>
        <taxon>Ixodida</taxon>
        <taxon>Ixodoidea</taxon>
        <taxon>Ixodidae</taxon>
        <taxon>Hyalomminae</taxon>
        <taxon>Hyalomma</taxon>
    </lineage>
</organism>
<dbReference type="InterPro" id="IPR012674">
    <property type="entry name" value="Calycin"/>
</dbReference>